<protein>
    <submittedName>
        <fullName evidence="16">TNF receptor superfamily member 14</fullName>
    </submittedName>
</protein>
<evidence type="ECO:0000256" key="1">
    <source>
        <dbReference type="ARBA" id="ARBA00004479"/>
    </source>
</evidence>
<dbReference type="InterPro" id="IPR001368">
    <property type="entry name" value="TNFR/NGFR_Cys_rich_reg"/>
</dbReference>
<evidence type="ECO:0000313" key="16">
    <source>
        <dbReference type="EMBL" id="KAF6111974.1"/>
    </source>
</evidence>
<evidence type="ECO:0000256" key="2">
    <source>
        <dbReference type="ARBA" id="ARBA00022553"/>
    </source>
</evidence>
<evidence type="ECO:0000256" key="14">
    <source>
        <dbReference type="SAM" id="Phobius"/>
    </source>
</evidence>
<dbReference type="PANTHER" id="PTHR46838">
    <property type="entry name" value="TUMOR NECROSIS FACTOR RECEPTOR SUPERFAMILY MEMBER 14"/>
    <property type="match status" value="1"/>
</dbReference>
<dbReference type="SMART" id="SM00208">
    <property type="entry name" value="TNFR"/>
    <property type="match status" value="3"/>
</dbReference>
<evidence type="ECO:0000256" key="4">
    <source>
        <dbReference type="ARBA" id="ARBA00022692"/>
    </source>
</evidence>
<feature type="region of interest" description="Disordered" evidence="13">
    <location>
        <begin position="233"/>
        <end position="301"/>
    </location>
</feature>
<accession>A0A834AJG5</accession>
<feature type="domain" description="TNFR-Cys" evidence="15">
    <location>
        <begin position="77"/>
        <end position="119"/>
    </location>
</feature>
<keyword evidence="7 14" id="KW-1133">Transmembrane helix</keyword>
<dbReference type="PRINTS" id="PR01965">
    <property type="entry name" value="TNFACTORR14"/>
</dbReference>
<dbReference type="Gene3D" id="2.10.50.10">
    <property type="entry name" value="Tumor Necrosis Factor Receptor, subunit A, domain 2"/>
    <property type="match status" value="3"/>
</dbReference>
<evidence type="ECO:0000256" key="5">
    <source>
        <dbReference type="ARBA" id="ARBA00022729"/>
    </source>
</evidence>
<feature type="disulfide bond" evidence="12">
    <location>
        <begin position="144"/>
        <end position="162"/>
    </location>
</feature>
<evidence type="ECO:0000313" key="17">
    <source>
        <dbReference type="Proteomes" id="UP000664940"/>
    </source>
</evidence>
<keyword evidence="11" id="KW-0325">Glycoprotein</keyword>
<feature type="repeat" description="TNFR-Cys" evidence="12">
    <location>
        <begin position="77"/>
        <end position="119"/>
    </location>
</feature>
<feature type="domain" description="TNFR-Cys" evidence="15">
    <location>
        <begin position="120"/>
        <end position="162"/>
    </location>
</feature>
<keyword evidence="2" id="KW-0597">Phosphoprotein</keyword>
<comment type="subcellular location">
    <subcellularLocation>
        <location evidence="1">Membrane</location>
        <topology evidence="1">Single-pass type I membrane protein</topology>
    </subcellularLocation>
</comment>
<keyword evidence="3" id="KW-0945">Host-virus interaction</keyword>
<keyword evidence="8 14" id="KW-0472">Membrane</keyword>
<dbReference type="CDD" id="cd10582">
    <property type="entry name" value="TNFRSF14"/>
    <property type="match status" value="1"/>
</dbReference>
<dbReference type="Pfam" id="PF00020">
    <property type="entry name" value="TNFR_c6"/>
    <property type="match status" value="2"/>
</dbReference>
<reference evidence="16 17" key="1">
    <citation type="journal article" date="2020" name="Nature">
        <title>Six reference-quality genomes reveal evolution of bat adaptations.</title>
        <authorList>
            <person name="Jebb D."/>
            <person name="Huang Z."/>
            <person name="Pippel M."/>
            <person name="Hughes G.M."/>
            <person name="Lavrichenko K."/>
            <person name="Devanna P."/>
            <person name="Winkler S."/>
            <person name="Jermiin L.S."/>
            <person name="Skirmuntt E.C."/>
            <person name="Katzourakis A."/>
            <person name="Burkitt-Gray L."/>
            <person name="Ray D.A."/>
            <person name="Sullivan K.A.M."/>
            <person name="Roscito J.G."/>
            <person name="Kirilenko B.M."/>
            <person name="Davalos L.M."/>
            <person name="Corthals A.P."/>
            <person name="Power M.L."/>
            <person name="Jones G."/>
            <person name="Ransome R.D."/>
            <person name="Dechmann D.K.N."/>
            <person name="Locatelli A.G."/>
            <person name="Puechmaille S.J."/>
            <person name="Fedrigo O."/>
            <person name="Jarvis E.D."/>
            <person name="Hiller M."/>
            <person name="Vernes S.C."/>
            <person name="Myers E.W."/>
            <person name="Teeling E.C."/>
        </authorList>
    </citation>
    <scope>NUCLEOTIDE SEQUENCE [LARGE SCALE GENOMIC DNA]</scope>
    <source>
        <strain evidence="16">Bat1K_MPI-CBG_1</strain>
    </source>
</reference>
<evidence type="ECO:0000259" key="15">
    <source>
        <dbReference type="PROSITE" id="PS50050"/>
    </source>
</evidence>
<evidence type="ECO:0000256" key="10">
    <source>
        <dbReference type="ARBA" id="ARBA00023170"/>
    </source>
</evidence>
<evidence type="ECO:0000256" key="9">
    <source>
        <dbReference type="ARBA" id="ARBA00023157"/>
    </source>
</evidence>
<dbReference type="SUPFAM" id="SSF57586">
    <property type="entry name" value="TNF receptor-like"/>
    <property type="match status" value="2"/>
</dbReference>
<evidence type="ECO:0000256" key="3">
    <source>
        <dbReference type="ARBA" id="ARBA00022581"/>
    </source>
</evidence>
<feature type="compositionally biased region" description="Pro residues" evidence="13">
    <location>
        <begin position="282"/>
        <end position="296"/>
    </location>
</feature>
<dbReference type="AlphaFoldDB" id="A0A834AJG5"/>
<dbReference type="FunFam" id="2.10.50.10:FF:000007">
    <property type="entry name" value="TNF receptor superfamily member 14"/>
    <property type="match status" value="1"/>
</dbReference>
<dbReference type="GO" id="GO:2000406">
    <property type="term" value="P:positive regulation of T cell migration"/>
    <property type="evidence" value="ECO:0007669"/>
    <property type="project" value="TreeGrafter"/>
</dbReference>
<keyword evidence="4 14" id="KW-0812">Transmembrane</keyword>
<dbReference type="FunFam" id="2.10.50.10:FF:000009">
    <property type="entry name" value="Tumor necrosis factor receptor superfamily member 14"/>
    <property type="match status" value="1"/>
</dbReference>
<name>A0A834AJG5_9CHIR</name>
<comment type="caution">
    <text evidence="16">The sequence shown here is derived from an EMBL/GenBank/DDBJ whole genome shotgun (WGS) entry which is preliminary data.</text>
</comment>
<dbReference type="GO" id="GO:0050829">
    <property type="term" value="P:defense response to Gram-negative bacterium"/>
    <property type="evidence" value="ECO:0007669"/>
    <property type="project" value="TreeGrafter"/>
</dbReference>
<keyword evidence="5" id="KW-0732">Signal</keyword>
<feature type="transmembrane region" description="Helical" evidence="14">
    <location>
        <begin position="321"/>
        <end position="342"/>
    </location>
</feature>
<keyword evidence="10 16" id="KW-0675">Receptor</keyword>
<dbReference type="PANTHER" id="PTHR46838:SF1">
    <property type="entry name" value="TUMOR NECROSIS FACTOR RECEPTOR SUPERFAMILY MEMBER 14"/>
    <property type="match status" value="1"/>
</dbReference>
<dbReference type="EMBL" id="JABVXQ010000005">
    <property type="protein sequence ID" value="KAF6111974.1"/>
    <property type="molecule type" value="Genomic_DNA"/>
</dbReference>
<dbReference type="GO" id="GO:0002720">
    <property type="term" value="P:positive regulation of cytokine production involved in immune response"/>
    <property type="evidence" value="ECO:0007669"/>
    <property type="project" value="TreeGrafter"/>
</dbReference>
<dbReference type="FunFam" id="2.10.50.10:FF:000040">
    <property type="entry name" value="Tumor necrosis factor receptor superfamily member 14"/>
    <property type="match status" value="1"/>
</dbReference>
<dbReference type="InterPro" id="IPR022332">
    <property type="entry name" value="TNFR_14"/>
</dbReference>
<comment type="caution">
    <text evidence="12">Lacks conserved residue(s) required for the propagation of feature annotation.</text>
</comment>
<evidence type="ECO:0000256" key="13">
    <source>
        <dbReference type="SAM" id="MobiDB-lite"/>
    </source>
</evidence>
<gene>
    <name evidence="16" type="ORF">HJG60_019292</name>
</gene>
<keyword evidence="6" id="KW-0677">Repeat</keyword>
<evidence type="ECO:0000256" key="7">
    <source>
        <dbReference type="ARBA" id="ARBA00022989"/>
    </source>
</evidence>
<keyword evidence="9 12" id="KW-1015">Disulfide bond</keyword>
<evidence type="ECO:0000256" key="12">
    <source>
        <dbReference type="PROSITE-ProRule" id="PRU00206"/>
    </source>
</evidence>
<dbReference type="PROSITE" id="PS50050">
    <property type="entry name" value="TNFR_NGFR_2"/>
    <property type="match status" value="2"/>
</dbReference>
<dbReference type="InterPro" id="IPR034031">
    <property type="entry name" value="TNFRSF14/UL144_N"/>
</dbReference>
<proteinExistence type="predicted"/>
<evidence type="ECO:0000256" key="8">
    <source>
        <dbReference type="ARBA" id="ARBA00023136"/>
    </source>
</evidence>
<dbReference type="GO" id="GO:0050830">
    <property type="term" value="P:defense response to Gram-positive bacterium"/>
    <property type="evidence" value="ECO:0007669"/>
    <property type="project" value="TreeGrafter"/>
</dbReference>
<evidence type="ECO:0000256" key="11">
    <source>
        <dbReference type="ARBA" id="ARBA00023180"/>
    </source>
</evidence>
<dbReference type="GO" id="GO:0046642">
    <property type="term" value="P:negative regulation of alpha-beta T cell proliferation"/>
    <property type="evidence" value="ECO:0007669"/>
    <property type="project" value="TreeGrafter"/>
</dbReference>
<dbReference type="GO" id="GO:0009897">
    <property type="term" value="C:external side of plasma membrane"/>
    <property type="evidence" value="ECO:0007669"/>
    <property type="project" value="TreeGrafter"/>
</dbReference>
<organism evidence="16 17">
    <name type="scientific">Phyllostomus discolor</name>
    <name type="common">pale spear-nosed bat</name>
    <dbReference type="NCBI Taxonomy" id="89673"/>
    <lineage>
        <taxon>Eukaryota</taxon>
        <taxon>Metazoa</taxon>
        <taxon>Chordata</taxon>
        <taxon>Craniata</taxon>
        <taxon>Vertebrata</taxon>
        <taxon>Euteleostomi</taxon>
        <taxon>Mammalia</taxon>
        <taxon>Eutheria</taxon>
        <taxon>Laurasiatheria</taxon>
        <taxon>Chiroptera</taxon>
        <taxon>Yangochiroptera</taxon>
        <taxon>Phyllostomidae</taxon>
        <taxon>Phyllostominae</taxon>
        <taxon>Phyllostomus</taxon>
    </lineage>
</organism>
<dbReference type="Proteomes" id="UP000664940">
    <property type="component" value="Unassembled WGS sequence"/>
</dbReference>
<sequence>MDLVQAWELPRWSLEPTADALRLATVLVFLVCPHYALVMASCKLDEYPVWDYCCPKCRPGYRVKEACRSSKATLCVPCAAGTFTAHLNGLDECLQCRVCDPDMGLVTRKRCSSTANTECGCARGHFCVSQDTDQCAECRPHSVCGPGQQVRTAGTEHQDTVCEDCPPGTFSPNGTLAACQPWTQSVLLSVALVSTAFHPRHQLCLHLLSPPLLSLSPVDCVCAPSAVLPLPPAPHPASPQPRDVEGATDLGSPQSCSLTSPPPRPGPLPSWVSPGEHRPWRDPSPPPHVPAAPLPSPRCSGLLERQVEPGTRSADARCSSWALWLVLLLPLVLCVAPTAVWLTRRHLHGGPTQKCCLCQGNRQQAEENAAAAVQTLGVTEVLPDVTTVAVEETASMFPKTDPTADQ</sequence>
<feature type="disulfide bond" evidence="12">
    <location>
        <begin position="78"/>
        <end position="93"/>
    </location>
</feature>
<evidence type="ECO:0000256" key="6">
    <source>
        <dbReference type="ARBA" id="ARBA00022737"/>
    </source>
</evidence>
<feature type="repeat" description="TNFR-Cys" evidence="12">
    <location>
        <begin position="120"/>
        <end position="162"/>
    </location>
</feature>